<dbReference type="RefSeq" id="WP_150380624.1">
    <property type="nucleotide sequence ID" value="NZ_RZUI01000002.1"/>
</dbReference>
<comment type="caution">
    <text evidence="1">The sequence shown here is derived from an EMBL/GenBank/DDBJ whole genome shotgun (WGS) entry which is preliminary data.</text>
</comment>
<proteinExistence type="predicted"/>
<evidence type="ECO:0000313" key="2">
    <source>
        <dbReference type="Proteomes" id="UP000412028"/>
    </source>
</evidence>
<dbReference type="OrthoDB" id="4727201at2"/>
<protein>
    <submittedName>
        <fullName evidence="1">ImmA/IrrE family metallo-endopeptidase</fullName>
    </submittedName>
</protein>
<organism evidence="1 2">
    <name type="scientific">Bifidobacterium tissieri</name>
    <dbReference type="NCBI Taxonomy" id="1630162"/>
    <lineage>
        <taxon>Bacteria</taxon>
        <taxon>Bacillati</taxon>
        <taxon>Actinomycetota</taxon>
        <taxon>Actinomycetes</taxon>
        <taxon>Bifidobacteriales</taxon>
        <taxon>Bifidobacteriaceae</taxon>
        <taxon>Bifidobacterium</taxon>
    </lineage>
</organism>
<sequence length="141" mass="16170">MTPRPLPLNLHASYGDIRMQIYTLGLPVTVGNAPRLPDGMRGCYCEDTHTILIDRRITYTAKRCTLVHELIHWQHADAHCGIHETRTRREAAQRLISLTDYALAERVYDADKWLMASELNVTADVIDAYRMLLHDQYGNHA</sequence>
<dbReference type="AlphaFoldDB" id="A0A5M9ZUX8"/>
<evidence type="ECO:0000313" key="1">
    <source>
        <dbReference type="EMBL" id="KAA8831436.1"/>
    </source>
</evidence>
<dbReference type="Proteomes" id="UP000412028">
    <property type="component" value="Unassembled WGS sequence"/>
</dbReference>
<name>A0A5M9ZUX8_9BIFI</name>
<dbReference type="Gene3D" id="1.10.10.2910">
    <property type="match status" value="1"/>
</dbReference>
<reference evidence="1 2" key="1">
    <citation type="journal article" date="2019" name="Syst. Appl. Microbiol.">
        <title>Characterization of Bifidobacterium species in feaces of the Egyptian fruit bat: Description of B. vespertilionis sp. nov. and B. rousetti sp. nov.</title>
        <authorList>
            <person name="Modesto M."/>
            <person name="Satti M."/>
            <person name="Watanabe K."/>
            <person name="Puglisi E."/>
            <person name="Morelli L."/>
            <person name="Huang C.-H."/>
            <person name="Liou J.-S."/>
            <person name="Miyashita M."/>
            <person name="Tamura T."/>
            <person name="Saito S."/>
            <person name="Mori K."/>
            <person name="Huang L."/>
            <person name="Sciavilla P."/>
            <person name="Sandri C."/>
            <person name="Spiezio C."/>
            <person name="Vitali F."/>
            <person name="Cavalieri D."/>
            <person name="Perpetuini G."/>
            <person name="Tofalo R."/>
            <person name="Bonetti A."/>
            <person name="Arita M."/>
            <person name="Mattarelli P."/>
        </authorList>
    </citation>
    <scope>NUCLEOTIDE SEQUENCE [LARGE SCALE GENOMIC DNA]</scope>
    <source>
        <strain evidence="1 2">RST7</strain>
    </source>
</reference>
<accession>A0A5M9ZUX8</accession>
<gene>
    <name evidence="1" type="ORF">EMO89_01485</name>
</gene>
<dbReference type="EMBL" id="RZUI01000002">
    <property type="protein sequence ID" value="KAA8831436.1"/>
    <property type="molecule type" value="Genomic_DNA"/>
</dbReference>